<sequence>PFVVEILDEAFSKIETMRFFYSPNLIKIGSRGFWGCQSLFRIDCPNLEIVGSHSFDDAFSLTHINLENVRRFGQNCLSCCAIQEIRNQKCLNTTNLTFCDNPSLEFLDFENLQEFDFRNFRGCSNLKFLRM</sequence>
<dbReference type="Gene3D" id="3.80.10.10">
    <property type="entry name" value="Ribonuclease Inhibitor"/>
    <property type="match status" value="1"/>
</dbReference>
<feature type="non-terminal residue" evidence="1">
    <location>
        <position position="131"/>
    </location>
</feature>
<dbReference type="SUPFAM" id="SSF52058">
    <property type="entry name" value="L domain-like"/>
    <property type="match status" value="1"/>
</dbReference>
<dbReference type="InterPro" id="IPR026906">
    <property type="entry name" value="LRR_5"/>
</dbReference>
<evidence type="ECO:0000313" key="1">
    <source>
        <dbReference type="EMBL" id="JAP95961.1"/>
    </source>
</evidence>
<dbReference type="InterPro" id="IPR032675">
    <property type="entry name" value="LRR_dom_sf"/>
</dbReference>
<accession>A0A146KKL1</accession>
<dbReference type="Pfam" id="PF13306">
    <property type="entry name" value="LRR_5"/>
    <property type="match status" value="1"/>
</dbReference>
<dbReference type="EMBL" id="GDID01000645">
    <property type="protein sequence ID" value="JAP95961.1"/>
    <property type="molecule type" value="Transcribed_RNA"/>
</dbReference>
<reference evidence="1" key="1">
    <citation type="submission" date="2015-07" db="EMBL/GenBank/DDBJ databases">
        <title>Adaptation to a free-living lifestyle via gene acquisitions in the diplomonad Trepomonas sp. PC1.</title>
        <authorList>
            <person name="Xu F."/>
            <person name="Jerlstrom-Hultqvist J."/>
            <person name="Kolisko M."/>
            <person name="Simpson A.G.B."/>
            <person name="Roger A.J."/>
            <person name="Svard S.G."/>
            <person name="Andersson J.O."/>
        </authorList>
    </citation>
    <scope>NUCLEOTIDE SEQUENCE</scope>
    <source>
        <strain evidence="1">PC1</strain>
    </source>
</reference>
<organism evidence="1">
    <name type="scientific">Trepomonas sp. PC1</name>
    <dbReference type="NCBI Taxonomy" id="1076344"/>
    <lineage>
        <taxon>Eukaryota</taxon>
        <taxon>Metamonada</taxon>
        <taxon>Diplomonadida</taxon>
        <taxon>Hexamitidae</taxon>
        <taxon>Hexamitinae</taxon>
        <taxon>Trepomonas</taxon>
    </lineage>
</organism>
<gene>
    <name evidence="1" type="ORF">TPC1_10864</name>
</gene>
<proteinExistence type="predicted"/>
<protein>
    <submittedName>
        <fullName evidence="1">Leucine rich repeats-containing protein</fullName>
    </submittedName>
</protein>
<feature type="non-terminal residue" evidence="1">
    <location>
        <position position="1"/>
    </location>
</feature>
<name>A0A146KKL1_9EUKA</name>
<dbReference type="AlphaFoldDB" id="A0A146KKL1"/>